<name>A0AB39XZJ1_9ACTN</name>
<feature type="signal peptide" evidence="1">
    <location>
        <begin position="1"/>
        <end position="25"/>
    </location>
</feature>
<dbReference type="EMBL" id="CP165727">
    <property type="protein sequence ID" value="XDV62635.1"/>
    <property type="molecule type" value="Genomic_DNA"/>
</dbReference>
<gene>
    <name evidence="2" type="ORF">AB5J51_06635</name>
</gene>
<proteinExistence type="predicted"/>
<dbReference type="AlphaFoldDB" id="A0AB39XZJ1"/>
<keyword evidence="1" id="KW-0732">Signal</keyword>
<evidence type="ECO:0000256" key="1">
    <source>
        <dbReference type="SAM" id="SignalP"/>
    </source>
</evidence>
<reference evidence="2" key="1">
    <citation type="submission" date="2024-08" db="EMBL/GenBank/DDBJ databases">
        <authorList>
            <person name="Yu S.T."/>
        </authorList>
    </citation>
    <scope>NUCLEOTIDE SEQUENCE</scope>
    <source>
        <strain evidence="2">R33</strain>
    </source>
</reference>
<evidence type="ECO:0000313" key="2">
    <source>
        <dbReference type="EMBL" id="XDV62635.1"/>
    </source>
</evidence>
<protein>
    <recommendedName>
        <fullName evidence="3">Excalibur calcium-binding domain-containing protein</fullName>
    </recommendedName>
</protein>
<evidence type="ECO:0008006" key="3">
    <source>
        <dbReference type="Google" id="ProtNLM"/>
    </source>
</evidence>
<feature type="chain" id="PRO_5044304920" description="Excalibur calcium-binding domain-containing protein" evidence="1">
    <location>
        <begin position="26"/>
        <end position="84"/>
    </location>
</feature>
<dbReference type="RefSeq" id="WP_136223739.1">
    <property type="nucleotide sequence ID" value="NZ_CP165727.1"/>
</dbReference>
<organism evidence="2">
    <name type="scientific">Streptomyces sp. R33</name>
    <dbReference type="NCBI Taxonomy" id="3238629"/>
    <lineage>
        <taxon>Bacteria</taxon>
        <taxon>Bacillati</taxon>
        <taxon>Actinomycetota</taxon>
        <taxon>Actinomycetes</taxon>
        <taxon>Kitasatosporales</taxon>
        <taxon>Streptomycetaceae</taxon>
        <taxon>Streptomyces</taxon>
    </lineage>
</organism>
<sequence length="84" mass="8434">MFKKAALMGAALGLVLASMAGTASAEPVRSDPLSAVAPRPDGALGPSAAAGLSCGWGYDCDDKDPGDYSWDAKDTDDRASDPGC</sequence>
<accession>A0AB39XZJ1</accession>